<gene>
    <name evidence="2" type="ORF">SEA_WRIGHTON_59</name>
</gene>
<evidence type="ECO:0000313" key="3">
    <source>
        <dbReference type="Proteomes" id="UP000241007"/>
    </source>
</evidence>
<protein>
    <submittedName>
        <fullName evidence="2">Uncharacterized protein</fullName>
    </submittedName>
</protein>
<evidence type="ECO:0000256" key="1">
    <source>
        <dbReference type="SAM" id="MobiDB-lite"/>
    </source>
</evidence>
<feature type="region of interest" description="Disordered" evidence="1">
    <location>
        <begin position="1"/>
        <end position="56"/>
    </location>
</feature>
<accession>A0A2H4PI50</accession>
<sequence>MGKHRRTEDLNNKPFNKDASPETKAKEFDQQWGHNRRGGGSTTPALDSYEKRRDGQ</sequence>
<organism evidence="2 3">
    <name type="scientific">Streptomyces phage WRightOn</name>
    <dbReference type="NCBI Taxonomy" id="2053723"/>
    <lineage>
        <taxon>Viruses</taxon>
        <taxon>Duplodnaviria</taxon>
        <taxon>Heunggongvirae</taxon>
        <taxon>Uroviricota</taxon>
        <taxon>Caudoviricetes</taxon>
        <taxon>Beephvirinae</taxon>
        <taxon>Manuelvirus</taxon>
        <taxon>Manuelvirus wrighton</taxon>
    </lineage>
</organism>
<feature type="compositionally biased region" description="Basic and acidic residues" evidence="1">
    <location>
        <begin position="1"/>
        <end position="29"/>
    </location>
</feature>
<reference evidence="2 3" key="1">
    <citation type="submission" date="2017-11" db="EMBL/GenBank/DDBJ databases">
        <authorList>
            <person name="Keri A.G."/>
            <person name="Ahn S.H."/>
            <person name="Alvarado I.A."/>
            <person name="Hartigan K.A."/>
            <person name="Shaffer C.D."/>
            <person name="Weston-Hafer K.A."/>
            <person name="Russell D.A."/>
            <person name="Pope W.H."/>
            <person name="Jacobs-Sera D."/>
            <person name="Hendrix R.W."/>
            <person name="Hatfull G.F."/>
        </authorList>
    </citation>
    <scope>NUCLEOTIDE SEQUENCE [LARGE SCALE GENOMIC DNA]</scope>
</reference>
<dbReference type="EMBL" id="MG515223">
    <property type="protein sequence ID" value="ATW62493.1"/>
    <property type="molecule type" value="Genomic_DNA"/>
</dbReference>
<proteinExistence type="predicted"/>
<evidence type="ECO:0000313" key="2">
    <source>
        <dbReference type="EMBL" id="ATW62493.1"/>
    </source>
</evidence>
<dbReference type="Proteomes" id="UP000241007">
    <property type="component" value="Segment"/>
</dbReference>
<keyword evidence="3" id="KW-1185">Reference proteome</keyword>
<name>A0A2H4PI50_9CAUD</name>